<dbReference type="InterPro" id="IPR004147">
    <property type="entry name" value="ABC1_dom"/>
</dbReference>
<dbReference type="SUPFAM" id="SSF56112">
    <property type="entry name" value="Protein kinase-like (PK-like)"/>
    <property type="match status" value="1"/>
</dbReference>
<evidence type="ECO:0000313" key="7">
    <source>
        <dbReference type="EMBL" id="MDT9594350.1"/>
    </source>
</evidence>
<comment type="caution">
    <text evidence="7">The sequence shown here is derived from an EMBL/GenBank/DDBJ whole genome shotgun (WGS) entry which is preliminary data.</text>
</comment>
<keyword evidence="4" id="KW-0067">ATP-binding</keyword>
<dbReference type="GO" id="GO:0016301">
    <property type="term" value="F:kinase activity"/>
    <property type="evidence" value="ECO:0007669"/>
    <property type="project" value="UniProtKB-KW"/>
</dbReference>
<dbReference type="InterPro" id="IPR034646">
    <property type="entry name" value="ADCK3_dom"/>
</dbReference>
<dbReference type="PANTHER" id="PTHR43851:SF3">
    <property type="entry name" value="COENZYME Q8"/>
    <property type="match status" value="1"/>
</dbReference>
<protein>
    <submittedName>
        <fullName evidence="7">AarF/ABC1/UbiB kinase family protein</fullName>
        <ecNumber evidence="7">2.7.-.-</ecNumber>
    </submittedName>
</protein>
<organism evidence="7 8">
    <name type="scientific">Nocardioides imazamoxiresistens</name>
    <dbReference type="NCBI Taxonomy" id="3231893"/>
    <lineage>
        <taxon>Bacteria</taxon>
        <taxon>Bacillati</taxon>
        <taxon>Actinomycetota</taxon>
        <taxon>Actinomycetes</taxon>
        <taxon>Propionibacteriales</taxon>
        <taxon>Nocardioidaceae</taxon>
        <taxon>Nocardioides</taxon>
    </lineage>
</organism>
<dbReference type="Proteomes" id="UP001268542">
    <property type="component" value="Unassembled WGS sequence"/>
</dbReference>
<dbReference type="EC" id="2.7.-.-" evidence="7"/>
<evidence type="ECO:0000313" key="8">
    <source>
        <dbReference type="Proteomes" id="UP001268542"/>
    </source>
</evidence>
<dbReference type="InterPro" id="IPR051409">
    <property type="entry name" value="Atypical_kinase_ADCK"/>
</dbReference>
<dbReference type="CDD" id="cd13970">
    <property type="entry name" value="ABC1_ADCK3"/>
    <property type="match status" value="1"/>
</dbReference>
<evidence type="ECO:0000259" key="6">
    <source>
        <dbReference type="Pfam" id="PF03109"/>
    </source>
</evidence>
<name>A0ABU3PYL1_9ACTN</name>
<sequence>MSGEETPETPQDRPGARGRGRDASLPRRTLGRTARLAALPLGYAGRSAVGLGKRIGGRPAEAVTAEIQERTAEQVFRTLGRLKGGAMKFGQMLSVLEAALPEDQMAAYRTELTRLQDAAPPMPTSEVRALLDAELGGAGIDWRRHLVWFDGGPTAAASIGQVHRGRWRDDPDDPATEREVAVKVQYPGAEEAIASDLRQLSRLARTLAPLLQGVDVRGLVTELQDRMAEELDYRLEAQAQAVFAEAYRDDEQYVVPDVVAHTRRVLVTEWLDSVGSLAGVIADGTPAERDHYGQLLVRFMFDGPVRTGLLHADPHPGNFRILPGADGAPGRLGVLDFGAVARLPEGTLPAAMGRLIRIAGSGDVEALAEGLRAEGFVRPGVRVDPDLLLAYLAPFVEPTQAEEFTFDRAWLRAQYERLNDFSDPTTAVAFKLNLPPSYLLIHRTWLAGVGVLSQLGTTARFREILTESLPGFAEHAPD</sequence>
<keyword evidence="8" id="KW-1185">Reference proteome</keyword>
<feature type="region of interest" description="Disordered" evidence="5">
    <location>
        <begin position="1"/>
        <end position="30"/>
    </location>
</feature>
<evidence type="ECO:0000256" key="4">
    <source>
        <dbReference type="ARBA" id="ARBA00022840"/>
    </source>
</evidence>
<proteinExistence type="inferred from homology"/>
<dbReference type="Pfam" id="PF03109">
    <property type="entry name" value="ABC1"/>
    <property type="match status" value="1"/>
</dbReference>
<feature type="domain" description="ABC1 atypical kinase-like" evidence="6">
    <location>
        <begin position="114"/>
        <end position="347"/>
    </location>
</feature>
<dbReference type="InterPro" id="IPR011009">
    <property type="entry name" value="Kinase-like_dom_sf"/>
</dbReference>
<feature type="compositionally biased region" description="Basic and acidic residues" evidence="5">
    <location>
        <begin position="10"/>
        <end position="25"/>
    </location>
</feature>
<reference evidence="7 8" key="1">
    <citation type="submission" date="2023-08" db="EMBL/GenBank/DDBJ databases">
        <title>Nocardioides seae sp. nov., a bacterium isolated from a soil.</title>
        <authorList>
            <person name="Wang X."/>
        </authorList>
    </citation>
    <scope>NUCLEOTIDE SEQUENCE [LARGE SCALE GENOMIC DNA]</scope>
    <source>
        <strain evidence="7 8">YZH12</strain>
    </source>
</reference>
<keyword evidence="2 7" id="KW-0808">Transferase</keyword>
<dbReference type="EMBL" id="JAVYII010000006">
    <property type="protein sequence ID" value="MDT9594350.1"/>
    <property type="molecule type" value="Genomic_DNA"/>
</dbReference>
<dbReference type="RefSeq" id="WP_315734035.1">
    <property type="nucleotide sequence ID" value="NZ_JAVYII010000006.1"/>
</dbReference>
<keyword evidence="7" id="KW-0418">Kinase</keyword>
<accession>A0ABU3PYL1</accession>
<evidence type="ECO:0000256" key="2">
    <source>
        <dbReference type="ARBA" id="ARBA00022679"/>
    </source>
</evidence>
<keyword evidence="3" id="KW-0547">Nucleotide-binding</keyword>
<evidence type="ECO:0000256" key="1">
    <source>
        <dbReference type="ARBA" id="ARBA00009670"/>
    </source>
</evidence>
<evidence type="ECO:0000256" key="3">
    <source>
        <dbReference type="ARBA" id="ARBA00022741"/>
    </source>
</evidence>
<dbReference type="PANTHER" id="PTHR43851">
    <property type="match status" value="1"/>
</dbReference>
<comment type="similarity">
    <text evidence="1">Belongs to the protein kinase superfamily. ADCK protein kinase family.</text>
</comment>
<evidence type="ECO:0000256" key="5">
    <source>
        <dbReference type="SAM" id="MobiDB-lite"/>
    </source>
</evidence>
<gene>
    <name evidence="7" type="ORF">RDV89_14795</name>
</gene>